<dbReference type="InterPro" id="IPR014756">
    <property type="entry name" value="Ig_E-set"/>
</dbReference>
<evidence type="ECO:0000313" key="4">
    <source>
        <dbReference type="RefSeq" id="XP_013393435.1"/>
    </source>
</evidence>
<dbReference type="Pfam" id="PF02221">
    <property type="entry name" value="E1_DerP2_DerF2"/>
    <property type="match status" value="1"/>
</dbReference>
<feature type="chain" id="PRO_5010376901" evidence="1">
    <location>
        <begin position="24"/>
        <end position="170"/>
    </location>
</feature>
<accession>A0A1S3I587</accession>
<evidence type="ECO:0000256" key="1">
    <source>
        <dbReference type="SAM" id="SignalP"/>
    </source>
</evidence>
<organism evidence="3 4">
    <name type="scientific">Lingula anatina</name>
    <name type="common">Brachiopod</name>
    <name type="synonym">Lingula unguis</name>
    <dbReference type="NCBI Taxonomy" id="7574"/>
    <lineage>
        <taxon>Eukaryota</taxon>
        <taxon>Metazoa</taxon>
        <taxon>Spiralia</taxon>
        <taxon>Lophotrochozoa</taxon>
        <taxon>Brachiopoda</taxon>
        <taxon>Linguliformea</taxon>
        <taxon>Lingulata</taxon>
        <taxon>Lingulida</taxon>
        <taxon>Linguloidea</taxon>
        <taxon>Lingulidae</taxon>
        <taxon>Lingula</taxon>
    </lineage>
</organism>
<reference evidence="4" key="1">
    <citation type="submission" date="2025-08" db="UniProtKB">
        <authorList>
            <consortium name="RefSeq"/>
        </authorList>
    </citation>
    <scope>IDENTIFICATION</scope>
    <source>
        <tissue evidence="4">Gonads</tissue>
    </source>
</reference>
<dbReference type="InterPro" id="IPR003172">
    <property type="entry name" value="ML_dom"/>
</dbReference>
<keyword evidence="1" id="KW-0732">Signal</keyword>
<evidence type="ECO:0000259" key="2">
    <source>
        <dbReference type="SMART" id="SM00737"/>
    </source>
</evidence>
<name>A0A1S3I587_LINAN</name>
<dbReference type="InParanoid" id="A0A1S3I587"/>
<dbReference type="AlphaFoldDB" id="A0A1S3I587"/>
<evidence type="ECO:0000313" key="3">
    <source>
        <dbReference type="Proteomes" id="UP000085678"/>
    </source>
</evidence>
<protein>
    <submittedName>
        <fullName evidence="4">Uncharacterized protein LOC106161117 isoform X2</fullName>
    </submittedName>
</protein>
<dbReference type="Proteomes" id="UP000085678">
    <property type="component" value="Unplaced"/>
</dbReference>
<dbReference type="SUPFAM" id="SSF81296">
    <property type="entry name" value="E set domains"/>
    <property type="match status" value="1"/>
</dbReference>
<feature type="signal peptide" evidence="1">
    <location>
        <begin position="1"/>
        <end position="23"/>
    </location>
</feature>
<feature type="domain" description="MD-2-related lipid-recognition" evidence="2">
    <location>
        <begin position="44"/>
        <end position="166"/>
    </location>
</feature>
<gene>
    <name evidence="4" type="primary">LOC106161117</name>
</gene>
<keyword evidence="3" id="KW-1185">Reference proteome</keyword>
<dbReference type="SMART" id="SM00737">
    <property type="entry name" value="ML"/>
    <property type="match status" value="1"/>
</dbReference>
<dbReference type="Gene3D" id="2.60.40.770">
    <property type="match status" value="1"/>
</dbReference>
<dbReference type="RefSeq" id="XP_013393435.1">
    <property type="nucleotide sequence ID" value="XM_013537981.1"/>
</dbReference>
<dbReference type="GeneID" id="106161117"/>
<proteinExistence type="predicted"/>
<sequence>MNTQGRIMLSSVIAIVGLCLVAAATGKSQRFEPSKTETGDKGIVKSCGGQKFYAWFSPSKVRDGDNVTFHITITPDVGISAGHYSLDVYIPPMEYPQITYEDNFTCKTLGPFFAKFCPLQAGKTYDETAWVIANLASYGVSPGDYFVRARFWNEKGQLFICAEANVSIIP</sequence>